<proteinExistence type="predicted"/>
<feature type="transmembrane region" description="Helical" evidence="1">
    <location>
        <begin position="18"/>
        <end position="38"/>
    </location>
</feature>
<dbReference type="GO" id="GO:0017148">
    <property type="term" value="P:negative regulation of translation"/>
    <property type="evidence" value="ECO:0007669"/>
    <property type="project" value="InterPro"/>
</dbReference>
<name>A0AAX6I8B4_IRIPA</name>
<dbReference type="EMBL" id="JANAVB010003747">
    <property type="protein sequence ID" value="KAJ6849163.1"/>
    <property type="molecule type" value="Genomic_DNA"/>
</dbReference>
<evidence type="ECO:0000256" key="1">
    <source>
        <dbReference type="SAM" id="Phobius"/>
    </source>
</evidence>
<dbReference type="GO" id="GO:0030598">
    <property type="term" value="F:rRNA N-glycosylase activity"/>
    <property type="evidence" value="ECO:0007669"/>
    <property type="project" value="InterPro"/>
</dbReference>
<dbReference type="SUPFAM" id="SSF56371">
    <property type="entry name" value="Ribosome inactivating proteins (RIP)"/>
    <property type="match status" value="1"/>
</dbReference>
<keyword evidence="1" id="KW-1133">Transmembrane helix</keyword>
<dbReference type="AlphaFoldDB" id="A0AAX6I8B4"/>
<gene>
    <name evidence="2" type="ORF">M6B38_270745</name>
</gene>
<protein>
    <submittedName>
        <fullName evidence="2">Uncharacterized protein</fullName>
    </submittedName>
</protein>
<keyword evidence="1" id="KW-0472">Membrane</keyword>
<keyword evidence="1" id="KW-0812">Transmembrane</keyword>
<keyword evidence="3" id="KW-1185">Reference proteome</keyword>
<dbReference type="InterPro" id="IPR036041">
    <property type="entry name" value="Ribosome-inact_prot_sf"/>
</dbReference>
<reference evidence="2" key="2">
    <citation type="submission" date="2023-04" db="EMBL/GenBank/DDBJ databases">
        <authorList>
            <person name="Bruccoleri R.E."/>
            <person name="Oakeley E.J."/>
            <person name="Faust A.-M."/>
            <person name="Dessus-Babus S."/>
            <person name="Altorfer M."/>
            <person name="Burckhardt D."/>
            <person name="Oertli M."/>
            <person name="Naumann U."/>
            <person name="Petersen F."/>
            <person name="Wong J."/>
        </authorList>
    </citation>
    <scope>NUCLEOTIDE SEQUENCE</scope>
    <source>
        <strain evidence="2">GSM-AAB239-AS_SAM_17_03QT</strain>
        <tissue evidence="2">Leaf</tissue>
    </source>
</reference>
<evidence type="ECO:0000313" key="3">
    <source>
        <dbReference type="Proteomes" id="UP001140949"/>
    </source>
</evidence>
<organism evidence="2 3">
    <name type="scientific">Iris pallida</name>
    <name type="common">Sweet iris</name>
    <dbReference type="NCBI Taxonomy" id="29817"/>
    <lineage>
        <taxon>Eukaryota</taxon>
        <taxon>Viridiplantae</taxon>
        <taxon>Streptophyta</taxon>
        <taxon>Embryophyta</taxon>
        <taxon>Tracheophyta</taxon>
        <taxon>Spermatophyta</taxon>
        <taxon>Magnoliopsida</taxon>
        <taxon>Liliopsida</taxon>
        <taxon>Asparagales</taxon>
        <taxon>Iridaceae</taxon>
        <taxon>Iridoideae</taxon>
        <taxon>Irideae</taxon>
        <taxon>Iris</taxon>
    </lineage>
</organism>
<dbReference type="Proteomes" id="UP001140949">
    <property type="component" value="Unassembled WGS sequence"/>
</dbReference>
<reference evidence="2" key="1">
    <citation type="journal article" date="2023" name="GigaByte">
        <title>Genome assembly of the bearded iris, Iris pallida Lam.</title>
        <authorList>
            <person name="Bruccoleri R.E."/>
            <person name="Oakeley E.J."/>
            <person name="Faust A.M.E."/>
            <person name="Altorfer M."/>
            <person name="Dessus-Babus S."/>
            <person name="Burckhardt D."/>
            <person name="Oertli M."/>
            <person name="Naumann U."/>
            <person name="Petersen F."/>
            <person name="Wong J."/>
        </authorList>
    </citation>
    <scope>NUCLEOTIDE SEQUENCE</scope>
    <source>
        <strain evidence="2">GSM-AAB239-AS_SAM_17_03QT</strain>
    </source>
</reference>
<comment type="caution">
    <text evidence="2">The sequence shown here is derived from an EMBL/GenBank/DDBJ whole genome shotgun (WGS) entry which is preliminary data.</text>
</comment>
<sequence length="107" mass="12024">MLTLNLFINIMQRVNMKVWLVLATTWIWWAAIIGPVAWVCSSSLSVTGGGHNNALSIDTVEFYATGCTKDSYSTFLKSLRTRLSSGDSVYNIRCCLLNPVPNRICFW</sequence>
<accession>A0AAX6I8B4</accession>
<evidence type="ECO:0000313" key="2">
    <source>
        <dbReference type="EMBL" id="KAJ6849163.1"/>
    </source>
</evidence>